<proteinExistence type="predicted"/>
<dbReference type="RefSeq" id="WP_345131270.1">
    <property type="nucleotide sequence ID" value="NZ_BAABAT010000017.1"/>
</dbReference>
<dbReference type="InterPro" id="IPR009351">
    <property type="entry name" value="AlkZ-like"/>
</dbReference>
<comment type="caution">
    <text evidence="1">The sequence shown here is derived from an EMBL/GenBank/DDBJ whole genome shotgun (WGS) entry which is preliminary data.</text>
</comment>
<organism evidence="1 2">
    <name type="scientific">Dactylosporangium darangshiense</name>
    <dbReference type="NCBI Taxonomy" id="579108"/>
    <lineage>
        <taxon>Bacteria</taxon>
        <taxon>Bacillati</taxon>
        <taxon>Actinomycetota</taxon>
        <taxon>Actinomycetes</taxon>
        <taxon>Micromonosporales</taxon>
        <taxon>Micromonosporaceae</taxon>
        <taxon>Dactylosporangium</taxon>
    </lineage>
</organism>
<evidence type="ECO:0000313" key="2">
    <source>
        <dbReference type="Proteomes" id="UP001500620"/>
    </source>
</evidence>
<keyword evidence="1" id="KW-0238">DNA-binding</keyword>
<accession>A0ABP8DEU4</accession>
<sequence>MPTVLDRRSLNRATLARQLLLRRADLGVPEAVEHLAGLQAQTPHSWYTGLWTRLSGFRPEHASDLLADGRLVRAATMRSTIHLMTARDAVAVRPLVGIVGERMWATNFGRRLGLSLDGVAELVAEGRRILEAEPLTFAELGKRLGERWPGRDQAAMAQAVRVFETLIQVPPRGLWGRSGRALHTTAAAWLPGVTGTVEPMPVATLVRRYLAAFGPATVRDVQTWSGLTRLAEVLDELRPELAVFADEQGRELFDLPDAPRPGPDVTAPPRLLYDFDNLLLSHADRSRVITPEYLAQPFDPNGPMPSVILADGFTAGFWRATVTKRRATLWVAHLGRPVDVQDEAAALLAFLAPGAEHEIRDAGAGWQALLDASA</sequence>
<evidence type="ECO:0000313" key="1">
    <source>
        <dbReference type="EMBL" id="GAA4254213.1"/>
    </source>
</evidence>
<name>A0ABP8DEU4_9ACTN</name>
<dbReference type="GO" id="GO:0003677">
    <property type="term" value="F:DNA binding"/>
    <property type="evidence" value="ECO:0007669"/>
    <property type="project" value="UniProtKB-KW"/>
</dbReference>
<dbReference type="Proteomes" id="UP001500620">
    <property type="component" value="Unassembled WGS sequence"/>
</dbReference>
<protein>
    <submittedName>
        <fullName evidence="1">Winged helix DNA-binding domain-containing protein</fullName>
    </submittedName>
</protein>
<dbReference type="PANTHER" id="PTHR38479">
    <property type="entry name" value="LMO0824 PROTEIN"/>
    <property type="match status" value="1"/>
</dbReference>
<keyword evidence="2" id="KW-1185">Reference proteome</keyword>
<dbReference type="Pfam" id="PF06224">
    <property type="entry name" value="AlkZ-like"/>
    <property type="match status" value="1"/>
</dbReference>
<dbReference type="EMBL" id="BAABAT010000017">
    <property type="protein sequence ID" value="GAA4254213.1"/>
    <property type="molecule type" value="Genomic_DNA"/>
</dbReference>
<gene>
    <name evidence="1" type="ORF">GCM10022255_058080</name>
</gene>
<dbReference type="PANTHER" id="PTHR38479:SF2">
    <property type="entry name" value="WINGED HELIX DNA-BINDING DOMAIN-CONTAINING PROTEIN"/>
    <property type="match status" value="1"/>
</dbReference>
<reference evidence="2" key="1">
    <citation type="journal article" date="2019" name="Int. J. Syst. Evol. Microbiol.">
        <title>The Global Catalogue of Microorganisms (GCM) 10K type strain sequencing project: providing services to taxonomists for standard genome sequencing and annotation.</title>
        <authorList>
            <consortium name="The Broad Institute Genomics Platform"/>
            <consortium name="The Broad Institute Genome Sequencing Center for Infectious Disease"/>
            <person name="Wu L."/>
            <person name="Ma J."/>
        </authorList>
    </citation>
    <scope>NUCLEOTIDE SEQUENCE [LARGE SCALE GENOMIC DNA]</scope>
    <source>
        <strain evidence="2">JCM 17441</strain>
    </source>
</reference>